<proteinExistence type="predicted"/>
<comment type="caution">
    <text evidence="3">The sequence shown here is derived from an EMBL/GenBank/DDBJ whole genome shotgun (WGS) entry which is preliminary data.</text>
</comment>
<feature type="domain" description="GH3 middle" evidence="1">
    <location>
        <begin position="333"/>
        <end position="398"/>
    </location>
</feature>
<dbReference type="Proteomes" id="UP001525890">
    <property type="component" value="Unassembled WGS sequence"/>
</dbReference>
<dbReference type="InterPro" id="IPR055378">
    <property type="entry name" value="GH3_C"/>
</dbReference>
<organism evidence="3 4">
    <name type="scientific">Laspinema palackyanum D2a</name>
    <dbReference type="NCBI Taxonomy" id="2953684"/>
    <lineage>
        <taxon>Bacteria</taxon>
        <taxon>Bacillati</taxon>
        <taxon>Cyanobacteriota</taxon>
        <taxon>Cyanophyceae</taxon>
        <taxon>Oscillatoriophycideae</taxon>
        <taxon>Oscillatoriales</taxon>
        <taxon>Laspinemataceae</taxon>
        <taxon>Laspinema</taxon>
        <taxon>Laspinema palackyanum</taxon>
    </lineage>
</organism>
<reference evidence="3 4" key="1">
    <citation type="journal article" date="2022" name="Front. Microbiol.">
        <title>High genomic differentiation and limited gene flow indicate recent cryptic speciation within the genus Laspinema (cyanobacteria).</title>
        <authorList>
            <person name="Stanojkovic A."/>
            <person name="Skoupy S."/>
            <person name="Skaloud P."/>
            <person name="Dvorak P."/>
        </authorList>
    </citation>
    <scope>NUCLEOTIDE SEQUENCE [LARGE SCALE GENOMIC DNA]</scope>
    <source>
        <strain evidence="3 4">D2a</strain>
    </source>
</reference>
<dbReference type="PANTHER" id="PTHR31901:SF9">
    <property type="entry name" value="GH3 DOMAIN-CONTAINING PROTEIN"/>
    <property type="match status" value="1"/>
</dbReference>
<dbReference type="PANTHER" id="PTHR31901">
    <property type="entry name" value="GH3 DOMAIN-CONTAINING PROTEIN"/>
    <property type="match status" value="1"/>
</dbReference>
<dbReference type="RefSeq" id="WP_368005872.1">
    <property type="nucleotide sequence ID" value="NZ_JAMXFF010000008.1"/>
</dbReference>
<dbReference type="Pfam" id="PF03321">
    <property type="entry name" value="GH3"/>
    <property type="match status" value="1"/>
</dbReference>
<feature type="domain" description="GH3 C-terminal" evidence="2">
    <location>
        <begin position="415"/>
        <end position="514"/>
    </location>
</feature>
<evidence type="ECO:0000313" key="4">
    <source>
        <dbReference type="Proteomes" id="UP001525890"/>
    </source>
</evidence>
<sequence length="548" mass="63073">MMLSLIKLFCFLLGVYAHKFSQALQIPRRSQRAVQQQIYRNFLCSDYGKSLDLTSDPKASLNQQWNQIPIVDYEDIKDWMEPAHPASNLETEDSDNQTSLPGKSLTPEPILFYEKTSGSRGPAKWIPYTQSLRSSFNSMFCVWVHDLIRNGPKFETGKFYFCISPQLKDPQAITEISGGLADDSEYLDGWLRALLSLVLVSPPRLKHLQDPDEFKEQLSLELLCEHRLEAISIWSPSFLKVLLDYMETHRESLIEKLGHKISRQRAQQLMLSPIPWTEIWPKLKLISCWDSSHSREQAEFLRKLFPGVMVQGKGLLATEAPMTIPLIAAQGFVPLINEVFFEFEDDRRQIYKLHEIKQGEEYTLIISQKGGLYRYRIGDRIRVSHFYHKTPCLEFLGRDRSISDLVGEKLSEPFVQTVLQDLSLETTFFKTLVPVTQPVAHYLLLLDEAQEPPEAIAHRLDRELMRSPHYRHARLLGQLAPPRVFISKKIPHALIRYQTQSGKKWGDLKPEILATAPLENQLLQELETLANSRLIPEVPSDSQLCCSF</sequence>
<evidence type="ECO:0000259" key="1">
    <source>
        <dbReference type="Pfam" id="PF23571"/>
    </source>
</evidence>
<accession>A0ABT2MNA3</accession>
<protein>
    <submittedName>
        <fullName evidence="3">GH3 auxin-responsive promoter family protein</fullName>
    </submittedName>
</protein>
<name>A0ABT2MNA3_9CYAN</name>
<gene>
    <name evidence="3" type="ORF">NG799_07770</name>
</gene>
<dbReference type="Pfam" id="PF23571">
    <property type="entry name" value="GH3_M"/>
    <property type="match status" value="1"/>
</dbReference>
<keyword evidence="4" id="KW-1185">Reference proteome</keyword>
<dbReference type="InterPro" id="IPR004993">
    <property type="entry name" value="GH3"/>
</dbReference>
<evidence type="ECO:0000313" key="3">
    <source>
        <dbReference type="EMBL" id="MCT7966229.1"/>
    </source>
</evidence>
<dbReference type="EMBL" id="JAMXFF010000008">
    <property type="protein sequence ID" value="MCT7966229.1"/>
    <property type="molecule type" value="Genomic_DNA"/>
</dbReference>
<dbReference type="InterPro" id="IPR055377">
    <property type="entry name" value="GH3_M"/>
</dbReference>
<dbReference type="Pfam" id="PF23572">
    <property type="entry name" value="GH3_C"/>
    <property type="match status" value="1"/>
</dbReference>
<evidence type="ECO:0000259" key="2">
    <source>
        <dbReference type="Pfam" id="PF23572"/>
    </source>
</evidence>